<protein>
    <submittedName>
        <fullName evidence="2">Uncharacterized protein</fullName>
    </submittedName>
</protein>
<sequence>MSAPSRSVATPAPLDSDTPTVAWDASAYRALARAADGDVAAVREAARAAAARERAAGLTPAASPFALWPLLAEAFVPPDDDAPRKRRTTATKSTARTAAKTEDVVPAAERRAIVARLALAACAAHCAPETPAPQPVRDEDDERPVAAPLPVSIDDPETLLVQITGGKLPTTLAAWNGYLLSVAAELGADPTPARAQRLSGPLDHVRERAAFAEGEFGDEMQDAIVAAYDAAANEWDDATTVGERQDRVAGGAEGLVRAVLAGRAARAEQLGAVGAERAAAHIATACAPGIALWREVVSEVVRGDVELEGAAWRRTLWTLQLAFTVGGAPRVLVTADPIVRDAAARAGVDDRVRGGDA</sequence>
<organism evidence="2 3">
    <name type="scientific">Roseisolibacter agri</name>
    <dbReference type="NCBI Taxonomy" id="2014610"/>
    <lineage>
        <taxon>Bacteria</taxon>
        <taxon>Pseudomonadati</taxon>
        <taxon>Gemmatimonadota</taxon>
        <taxon>Gemmatimonadia</taxon>
        <taxon>Gemmatimonadales</taxon>
        <taxon>Gemmatimonadaceae</taxon>
        <taxon>Roseisolibacter</taxon>
    </lineage>
</organism>
<dbReference type="Proteomes" id="UP001161325">
    <property type="component" value="Unassembled WGS sequence"/>
</dbReference>
<evidence type="ECO:0000313" key="3">
    <source>
        <dbReference type="Proteomes" id="UP001161325"/>
    </source>
</evidence>
<gene>
    <name evidence="2" type="ORF">rosag_17370</name>
</gene>
<reference evidence="2" key="1">
    <citation type="submission" date="2022-08" db="EMBL/GenBank/DDBJ databases">
        <title>Draft genome sequencing of Roseisolibacter agri AW1220.</title>
        <authorList>
            <person name="Tobiishi Y."/>
            <person name="Tonouchi A."/>
        </authorList>
    </citation>
    <scope>NUCLEOTIDE SEQUENCE</scope>
    <source>
        <strain evidence="2">AW1220</strain>
    </source>
</reference>
<comment type="caution">
    <text evidence="2">The sequence shown here is derived from an EMBL/GenBank/DDBJ whole genome shotgun (WGS) entry which is preliminary data.</text>
</comment>
<proteinExistence type="predicted"/>
<dbReference type="RefSeq" id="WP_284349668.1">
    <property type="nucleotide sequence ID" value="NZ_BRXS01000002.1"/>
</dbReference>
<dbReference type="EMBL" id="BRXS01000002">
    <property type="protein sequence ID" value="GLC25224.1"/>
    <property type="molecule type" value="Genomic_DNA"/>
</dbReference>
<keyword evidence="3" id="KW-1185">Reference proteome</keyword>
<evidence type="ECO:0000256" key="1">
    <source>
        <dbReference type="SAM" id="MobiDB-lite"/>
    </source>
</evidence>
<feature type="region of interest" description="Disordered" evidence="1">
    <location>
        <begin position="77"/>
        <end position="103"/>
    </location>
</feature>
<dbReference type="AlphaFoldDB" id="A0AA37Q2K4"/>
<name>A0AA37Q2K4_9BACT</name>
<accession>A0AA37Q2K4</accession>
<evidence type="ECO:0000313" key="2">
    <source>
        <dbReference type="EMBL" id="GLC25224.1"/>
    </source>
</evidence>